<dbReference type="AlphaFoldDB" id="A0A0C2RUT3"/>
<evidence type="ECO:0000313" key="1">
    <source>
        <dbReference type="EMBL" id="KIL53985.1"/>
    </source>
</evidence>
<dbReference type="InParanoid" id="A0A0C2RUT3"/>
<proteinExistence type="predicted"/>
<organism evidence="1 2">
    <name type="scientific">Amanita muscaria (strain Koide BX008)</name>
    <dbReference type="NCBI Taxonomy" id="946122"/>
    <lineage>
        <taxon>Eukaryota</taxon>
        <taxon>Fungi</taxon>
        <taxon>Dikarya</taxon>
        <taxon>Basidiomycota</taxon>
        <taxon>Agaricomycotina</taxon>
        <taxon>Agaricomycetes</taxon>
        <taxon>Agaricomycetidae</taxon>
        <taxon>Agaricales</taxon>
        <taxon>Pluteineae</taxon>
        <taxon>Amanitaceae</taxon>
        <taxon>Amanita</taxon>
    </lineage>
</organism>
<gene>
    <name evidence="1" type="ORF">M378DRAFT_19325</name>
</gene>
<reference evidence="1 2" key="1">
    <citation type="submission" date="2014-04" db="EMBL/GenBank/DDBJ databases">
        <title>Evolutionary Origins and Diversification of the Mycorrhizal Mutualists.</title>
        <authorList>
            <consortium name="DOE Joint Genome Institute"/>
            <consortium name="Mycorrhizal Genomics Consortium"/>
            <person name="Kohler A."/>
            <person name="Kuo A."/>
            <person name="Nagy L.G."/>
            <person name="Floudas D."/>
            <person name="Copeland A."/>
            <person name="Barry K.W."/>
            <person name="Cichocki N."/>
            <person name="Veneault-Fourrey C."/>
            <person name="LaButti K."/>
            <person name="Lindquist E.A."/>
            <person name="Lipzen A."/>
            <person name="Lundell T."/>
            <person name="Morin E."/>
            <person name="Murat C."/>
            <person name="Riley R."/>
            <person name="Ohm R."/>
            <person name="Sun H."/>
            <person name="Tunlid A."/>
            <person name="Henrissat B."/>
            <person name="Grigoriev I.V."/>
            <person name="Hibbett D.S."/>
            <person name="Martin F."/>
        </authorList>
    </citation>
    <scope>NUCLEOTIDE SEQUENCE [LARGE SCALE GENOMIC DNA]</scope>
    <source>
        <strain evidence="1 2">Koide BX008</strain>
    </source>
</reference>
<dbReference type="EMBL" id="KN819058">
    <property type="protein sequence ID" value="KIL53985.1"/>
    <property type="molecule type" value="Genomic_DNA"/>
</dbReference>
<dbReference type="HOGENOM" id="CLU_2775450_0_0_1"/>
<sequence>MLVIPQYTEFRRMDEFSALPLVYVVVERDRVIPSSDHLDDIQAAAWPVGIMDQTSKHLKHGGSVVRYGM</sequence>
<name>A0A0C2RUT3_AMAMK</name>
<protein>
    <submittedName>
        <fullName evidence="1">Uncharacterized protein</fullName>
    </submittedName>
</protein>
<dbReference type="Proteomes" id="UP000054549">
    <property type="component" value="Unassembled WGS sequence"/>
</dbReference>
<accession>A0A0C2RUT3</accession>
<evidence type="ECO:0000313" key="2">
    <source>
        <dbReference type="Proteomes" id="UP000054549"/>
    </source>
</evidence>
<keyword evidence="2" id="KW-1185">Reference proteome</keyword>